<dbReference type="Proteomes" id="UP000011761">
    <property type="component" value="Unassembled WGS sequence"/>
</dbReference>
<dbReference type="EMBL" id="KB445557">
    <property type="protein sequence ID" value="EMC95197.1"/>
    <property type="molecule type" value="Genomic_DNA"/>
</dbReference>
<dbReference type="AlphaFoldDB" id="M2LLM6"/>
<name>M2LLM6_BAUPA</name>
<gene>
    <name evidence="2" type="ORF">BAUCODRAFT_35193</name>
</gene>
<keyword evidence="3" id="KW-1185">Reference proteome</keyword>
<proteinExistence type="predicted"/>
<evidence type="ECO:0000313" key="3">
    <source>
        <dbReference type="Proteomes" id="UP000011761"/>
    </source>
</evidence>
<dbReference type="GeneID" id="19112635"/>
<dbReference type="KEGG" id="bcom:BAUCODRAFT_35193"/>
<dbReference type="HOGENOM" id="CLU_2440499_0_0_1"/>
<evidence type="ECO:0000313" key="2">
    <source>
        <dbReference type="EMBL" id="EMC95197.1"/>
    </source>
</evidence>
<dbReference type="RefSeq" id="XP_007677434.1">
    <property type="nucleotide sequence ID" value="XM_007679244.1"/>
</dbReference>
<feature type="region of interest" description="Disordered" evidence="1">
    <location>
        <begin position="30"/>
        <end position="55"/>
    </location>
</feature>
<protein>
    <submittedName>
        <fullName evidence="2">Uncharacterized protein</fullName>
    </submittedName>
</protein>
<evidence type="ECO:0000256" key="1">
    <source>
        <dbReference type="SAM" id="MobiDB-lite"/>
    </source>
</evidence>
<sequence length="90" mass="9870">MSGNYQAYQGLSPEDQRILQEAHAKLGPNEKQVVQDHYQQQNNPDHPANPQHKDHHKFKEAMGGIAGKLGNAAVFGFGATAGADLFNKLF</sequence>
<dbReference type="eggNOG" id="ENOG502SRZS">
    <property type="taxonomic scope" value="Eukaryota"/>
</dbReference>
<dbReference type="OrthoDB" id="6250593at2759"/>
<organism evidence="2 3">
    <name type="scientific">Baudoinia panamericana (strain UAMH 10762)</name>
    <name type="common">Angels' share fungus</name>
    <name type="synonym">Baudoinia compniacensis (strain UAMH 10762)</name>
    <dbReference type="NCBI Taxonomy" id="717646"/>
    <lineage>
        <taxon>Eukaryota</taxon>
        <taxon>Fungi</taxon>
        <taxon>Dikarya</taxon>
        <taxon>Ascomycota</taxon>
        <taxon>Pezizomycotina</taxon>
        <taxon>Dothideomycetes</taxon>
        <taxon>Dothideomycetidae</taxon>
        <taxon>Mycosphaerellales</taxon>
        <taxon>Teratosphaeriaceae</taxon>
        <taxon>Baudoinia</taxon>
    </lineage>
</organism>
<reference evidence="2 3" key="1">
    <citation type="journal article" date="2012" name="PLoS Pathog.">
        <title>Diverse lifestyles and strategies of plant pathogenesis encoded in the genomes of eighteen Dothideomycetes fungi.</title>
        <authorList>
            <person name="Ohm R.A."/>
            <person name="Feau N."/>
            <person name="Henrissat B."/>
            <person name="Schoch C.L."/>
            <person name="Horwitz B.A."/>
            <person name="Barry K.W."/>
            <person name="Condon B.J."/>
            <person name="Copeland A.C."/>
            <person name="Dhillon B."/>
            <person name="Glaser F."/>
            <person name="Hesse C.N."/>
            <person name="Kosti I."/>
            <person name="LaButti K."/>
            <person name="Lindquist E.A."/>
            <person name="Lucas S."/>
            <person name="Salamov A.A."/>
            <person name="Bradshaw R.E."/>
            <person name="Ciuffetti L."/>
            <person name="Hamelin R.C."/>
            <person name="Kema G.H.J."/>
            <person name="Lawrence C."/>
            <person name="Scott J.A."/>
            <person name="Spatafora J.W."/>
            <person name="Turgeon B.G."/>
            <person name="de Wit P.J.G.M."/>
            <person name="Zhong S."/>
            <person name="Goodwin S.B."/>
            <person name="Grigoriev I.V."/>
        </authorList>
    </citation>
    <scope>NUCLEOTIDE SEQUENCE [LARGE SCALE GENOMIC DNA]</scope>
    <source>
        <strain evidence="2 3">UAMH 10762</strain>
    </source>
</reference>
<dbReference type="STRING" id="717646.M2LLM6"/>
<accession>M2LLM6</accession>